<dbReference type="AlphaFoldDB" id="A0A8T0JYN5"/>
<reference evidence="2 3" key="1">
    <citation type="submission" date="2020-05" db="EMBL/GenBank/DDBJ databases">
        <title>Vigna angularis (adzuki bean) Var. LongXiaoDou No. 4 denovo assembly.</title>
        <authorList>
            <person name="Xiang H."/>
        </authorList>
    </citation>
    <scope>NUCLEOTIDE SEQUENCE [LARGE SCALE GENOMIC DNA]</scope>
    <source>
        <tissue evidence="2">Leaf</tissue>
    </source>
</reference>
<gene>
    <name evidence="2" type="ORF">HKW66_Vig0226510</name>
</gene>
<feature type="compositionally biased region" description="Polar residues" evidence="1">
    <location>
        <begin position="34"/>
        <end position="61"/>
    </location>
</feature>
<proteinExistence type="predicted"/>
<evidence type="ECO:0000313" key="3">
    <source>
        <dbReference type="Proteomes" id="UP000743370"/>
    </source>
</evidence>
<protein>
    <submittedName>
        <fullName evidence="2">Uncharacterized protein</fullName>
    </submittedName>
</protein>
<accession>A0A8T0JYN5</accession>
<dbReference type="Proteomes" id="UP000743370">
    <property type="component" value="Unassembled WGS sequence"/>
</dbReference>
<evidence type="ECO:0000313" key="2">
    <source>
        <dbReference type="EMBL" id="KAG2389944.1"/>
    </source>
</evidence>
<evidence type="ECO:0000256" key="1">
    <source>
        <dbReference type="SAM" id="MobiDB-lite"/>
    </source>
</evidence>
<feature type="region of interest" description="Disordered" evidence="1">
    <location>
        <begin position="24"/>
        <end position="61"/>
    </location>
</feature>
<comment type="caution">
    <text evidence="2">The sequence shown here is derived from an EMBL/GenBank/DDBJ whole genome shotgun (WGS) entry which is preliminary data.</text>
</comment>
<dbReference type="InterPro" id="IPR004252">
    <property type="entry name" value="Probable_transposase_24"/>
</dbReference>
<feature type="compositionally biased region" description="Basic residues" evidence="1">
    <location>
        <begin position="24"/>
        <end position="33"/>
    </location>
</feature>
<dbReference type="Pfam" id="PF03004">
    <property type="entry name" value="Transposase_24"/>
    <property type="match status" value="1"/>
</dbReference>
<name>A0A8T0JYN5_PHAAN</name>
<sequence length="226" mass="25462">MVKWFFEIVFVGYQDHLKMKKMTYKKKETKHHTQQSASHTWGHTTNHPPAPQVQSSPSLSAPQRRTYKLKLPSTSQSTCTPTHNQSPNAFVFQSAWTLAPIQSPDAFVFHSSVQVDPSNEDVLHSPLQVGGNSHVQDEHEQDENQDTLLEVEQKRPTTHKGAWLVDVIGGSKSIARKREEMEKECGHKVSRGEVWIVTHKTTNGAFVNDEAREIGEAKSIVDVFAV</sequence>
<dbReference type="EMBL" id="JABFOF010000007">
    <property type="protein sequence ID" value="KAG2389944.1"/>
    <property type="molecule type" value="Genomic_DNA"/>
</dbReference>
<organism evidence="2 3">
    <name type="scientific">Phaseolus angularis</name>
    <name type="common">Azuki bean</name>
    <name type="synonym">Vigna angularis</name>
    <dbReference type="NCBI Taxonomy" id="3914"/>
    <lineage>
        <taxon>Eukaryota</taxon>
        <taxon>Viridiplantae</taxon>
        <taxon>Streptophyta</taxon>
        <taxon>Embryophyta</taxon>
        <taxon>Tracheophyta</taxon>
        <taxon>Spermatophyta</taxon>
        <taxon>Magnoliopsida</taxon>
        <taxon>eudicotyledons</taxon>
        <taxon>Gunneridae</taxon>
        <taxon>Pentapetalae</taxon>
        <taxon>rosids</taxon>
        <taxon>fabids</taxon>
        <taxon>Fabales</taxon>
        <taxon>Fabaceae</taxon>
        <taxon>Papilionoideae</taxon>
        <taxon>50 kb inversion clade</taxon>
        <taxon>NPAAA clade</taxon>
        <taxon>indigoferoid/millettioid clade</taxon>
        <taxon>Phaseoleae</taxon>
        <taxon>Vigna</taxon>
    </lineage>
</organism>